<evidence type="ECO:0000256" key="12">
    <source>
        <dbReference type="ARBA" id="ARBA00023136"/>
    </source>
</evidence>
<keyword evidence="4" id="KW-0597">Phosphoprotein</keyword>
<evidence type="ECO:0000256" key="8">
    <source>
        <dbReference type="ARBA" id="ARBA00022777"/>
    </source>
</evidence>
<comment type="subcellular location">
    <subcellularLocation>
        <location evidence="2">Membrane</location>
        <topology evidence="2">Multi-pass membrane protein</topology>
    </subcellularLocation>
</comment>
<evidence type="ECO:0000256" key="1">
    <source>
        <dbReference type="ARBA" id="ARBA00000085"/>
    </source>
</evidence>
<dbReference type="GO" id="GO:0000160">
    <property type="term" value="P:phosphorelay signal transduction system"/>
    <property type="evidence" value="ECO:0007669"/>
    <property type="project" value="UniProtKB-KW"/>
</dbReference>
<evidence type="ECO:0000256" key="6">
    <source>
        <dbReference type="ARBA" id="ARBA00022692"/>
    </source>
</evidence>
<dbReference type="AlphaFoldDB" id="A0A3G9G652"/>
<accession>A0A3G9G652</accession>
<dbReference type="InterPro" id="IPR038318">
    <property type="entry name" value="KdpD_sf"/>
</dbReference>
<keyword evidence="9" id="KW-0067">ATP-binding</keyword>
<dbReference type="PROSITE" id="PS50109">
    <property type="entry name" value="HIS_KIN"/>
    <property type="match status" value="1"/>
</dbReference>
<dbReference type="InterPro" id="IPR036890">
    <property type="entry name" value="HATPase_C_sf"/>
</dbReference>
<evidence type="ECO:0000256" key="3">
    <source>
        <dbReference type="ARBA" id="ARBA00012438"/>
    </source>
</evidence>
<dbReference type="InterPro" id="IPR005467">
    <property type="entry name" value="His_kinase_dom"/>
</dbReference>
<sequence>MYRVEGFFRKITCWFRKREDQTAFRYGVAVAFFGVALGLRFVSDKALPPGFPFLTFFPAVMLTAWLVGLWPGILCAALSALAAWFFFIPPVFSLDVSPPVLVALGFFLIVSAVDIAVIHGMRLAQAKLSVERNTNAALVVHQKTLYAELQHRIANNLAFVASMLTLQSKKLEGNREATDALTDARLRLETLSRIHRKLYDPDNVNVPLRTLLRDIAEDVLHTRDGRIRLEVEVPDITLPAEQVMTLSLFVVEVLTNSLKHAFSAGQGAVTIRLDDTKPDVLVLSIRDDGPGLPSGFDLAASKSLGMRILHSFARTLKGDVAFTSDRGLKTCLTFARLA</sequence>
<evidence type="ECO:0000256" key="2">
    <source>
        <dbReference type="ARBA" id="ARBA00004141"/>
    </source>
</evidence>
<keyword evidence="12 13" id="KW-0472">Membrane</keyword>
<feature type="transmembrane region" description="Helical" evidence="13">
    <location>
        <begin position="23"/>
        <end position="42"/>
    </location>
</feature>
<evidence type="ECO:0000256" key="10">
    <source>
        <dbReference type="ARBA" id="ARBA00022989"/>
    </source>
</evidence>
<dbReference type="GO" id="GO:0016020">
    <property type="term" value="C:membrane"/>
    <property type="evidence" value="ECO:0007669"/>
    <property type="project" value="UniProtKB-SubCell"/>
</dbReference>
<evidence type="ECO:0000256" key="13">
    <source>
        <dbReference type="SAM" id="Phobius"/>
    </source>
</evidence>
<dbReference type="Pfam" id="PF07568">
    <property type="entry name" value="HisKA_2"/>
    <property type="match status" value="1"/>
</dbReference>
<evidence type="ECO:0000313" key="15">
    <source>
        <dbReference type="EMBL" id="BBF79718.1"/>
    </source>
</evidence>
<keyword evidence="10 13" id="KW-1133">Transmembrane helix</keyword>
<name>A0A3G9G652_9CAUL</name>
<evidence type="ECO:0000313" key="16">
    <source>
        <dbReference type="Proteomes" id="UP000278756"/>
    </source>
</evidence>
<evidence type="ECO:0000256" key="7">
    <source>
        <dbReference type="ARBA" id="ARBA00022741"/>
    </source>
</evidence>
<protein>
    <recommendedName>
        <fullName evidence="3">histidine kinase</fullName>
        <ecNumber evidence="3">2.7.13.3</ecNumber>
    </recommendedName>
</protein>
<dbReference type="GO" id="GO:0005524">
    <property type="term" value="F:ATP binding"/>
    <property type="evidence" value="ECO:0007669"/>
    <property type="project" value="UniProtKB-KW"/>
</dbReference>
<keyword evidence="6 13" id="KW-0812">Transmembrane</keyword>
<dbReference type="InterPro" id="IPR003594">
    <property type="entry name" value="HATPase_dom"/>
</dbReference>
<evidence type="ECO:0000256" key="5">
    <source>
        <dbReference type="ARBA" id="ARBA00022679"/>
    </source>
</evidence>
<proteinExistence type="predicted"/>
<dbReference type="OrthoDB" id="7297573at2"/>
<dbReference type="SMART" id="SM00387">
    <property type="entry name" value="HATPase_c"/>
    <property type="match status" value="1"/>
</dbReference>
<comment type="catalytic activity">
    <reaction evidence="1">
        <text>ATP + protein L-histidine = ADP + protein N-phospho-L-histidine.</text>
        <dbReference type="EC" id="2.7.13.3"/>
    </reaction>
</comment>
<dbReference type="Gene3D" id="3.30.565.10">
    <property type="entry name" value="Histidine kinase-like ATPase, C-terminal domain"/>
    <property type="match status" value="1"/>
</dbReference>
<evidence type="ECO:0000256" key="4">
    <source>
        <dbReference type="ARBA" id="ARBA00022553"/>
    </source>
</evidence>
<dbReference type="EMBL" id="AP018827">
    <property type="protein sequence ID" value="BBF79718.1"/>
    <property type="molecule type" value="Genomic_DNA"/>
</dbReference>
<dbReference type="EC" id="2.7.13.3" evidence="3"/>
<dbReference type="SUPFAM" id="SSF55874">
    <property type="entry name" value="ATPase domain of HSP90 chaperone/DNA topoisomerase II/histidine kinase"/>
    <property type="match status" value="1"/>
</dbReference>
<dbReference type="Pfam" id="PF02518">
    <property type="entry name" value="HATPase_c"/>
    <property type="match status" value="1"/>
</dbReference>
<dbReference type="Pfam" id="PF13493">
    <property type="entry name" value="DUF4118"/>
    <property type="match status" value="1"/>
</dbReference>
<dbReference type="RefSeq" id="WP_126419722.1">
    <property type="nucleotide sequence ID" value="NZ_AP018827.1"/>
</dbReference>
<feature type="transmembrane region" description="Helical" evidence="13">
    <location>
        <begin position="54"/>
        <end position="87"/>
    </location>
</feature>
<reference evidence="16" key="1">
    <citation type="journal article" date="2017" name="Biotechnol. Biofuels">
        <title>Evaluation of environmental bacterial communities as a factor affecting the growth of duckweed Lemna minor.</title>
        <authorList>
            <person name="Ishizawa H."/>
            <person name="Kuroda M."/>
            <person name="Morikawa M."/>
            <person name="Ike M."/>
        </authorList>
    </citation>
    <scope>NUCLEOTIDE SEQUENCE [LARGE SCALE GENOMIC DNA]</scope>
    <source>
        <strain evidence="16">M6</strain>
    </source>
</reference>
<feature type="domain" description="Histidine kinase" evidence="14">
    <location>
        <begin position="148"/>
        <end position="338"/>
    </location>
</feature>
<gene>
    <name evidence="15" type="ORF">EM6_0288</name>
</gene>
<keyword evidence="8 15" id="KW-0418">Kinase</keyword>
<dbReference type="GO" id="GO:0004673">
    <property type="term" value="F:protein histidine kinase activity"/>
    <property type="evidence" value="ECO:0007669"/>
    <property type="project" value="UniProtKB-EC"/>
</dbReference>
<keyword evidence="5" id="KW-0808">Transferase</keyword>
<dbReference type="InterPro" id="IPR011495">
    <property type="entry name" value="Sig_transdc_His_kin_sub2_dim/P"/>
</dbReference>
<dbReference type="InterPro" id="IPR025201">
    <property type="entry name" value="KdpD_TM"/>
</dbReference>
<organism evidence="15 16">
    <name type="scientific">Asticcacaulis excentricus</name>
    <dbReference type="NCBI Taxonomy" id="78587"/>
    <lineage>
        <taxon>Bacteria</taxon>
        <taxon>Pseudomonadati</taxon>
        <taxon>Pseudomonadota</taxon>
        <taxon>Alphaproteobacteria</taxon>
        <taxon>Caulobacterales</taxon>
        <taxon>Caulobacteraceae</taxon>
        <taxon>Asticcacaulis</taxon>
    </lineage>
</organism>
<reference evidence="16" key="2">
    <citation type="journal article" date="2017" name="Plant Physiol. Biochem.">
        <title>Differential oxidative and antioxidative response of duckweed Lemna minor toward plant growth promoting/inhibiting bacteria.</title>
        <authorList>
            <person name="Ishizawa H."/>
            <person name="Kuroda M."/>
            <person name="Morikawa M."/>
            <person name="Ike M."/>
        </authorList>
    </citation>
    <scope>NUCLEOTIDE SEQUENCE [LARGE SCALE GENOMIC DNA]</scope>
    <source>
        <strain evidence="16">M6</strain>
    </source>
</reference>
<keyword evidence="11" id="KW-0902">Two-component regulatory system</keyword>
<dbReference type="Proteomes" id="UP000278756">
    <property type="component" value="Chromosome 1"/>
</dbReference>
<feature type="transmembrane region" description="Helical" evidence="13">
    <location>
        <begin position="99"/>
        <end position="118"/>
    </location>
</feature>
<evidence type="ECO:0000256" key="11">
    <source>
        <dbReference type="ARBA" id="ARBA00023012"/>
    </source>
</evidence>
<dbReference type="Gene3D" id="1.20.120.620">
    <property type="entry name" value="Backbone structure of the membrane domain of e. Coli histidine kinase receptor kdpd"/>
    <property type="match status" value="1"/>
</dbReference>
<dbReference type="PANTHER" id="PTHR41523">
    <property type="entry name" value="TWO-COMPONENT SYSTEM SENSOR PROTEIN"/>
    <property type="match status" value="1"/>
</dbReference>
<keyword evidence="7" id="KW-0547">Nucleotide-binding</keyword>
<evidence type="ECO:0000259" key="14">
    <source>
        <dbReference type="PROSITE" id="PS50109"/>
    </source>
</evidence>
<evidence type="ECO:0000256" key="9">
    <source>
        <dbReference type="ARBA" id="ARBA00022840"/>
    </source>
</evidence>
<dbReference type="PANTHER" id="PTHR41523:SF8">
    <property type="entry name" value="ETHYLENE RESPONSE SENSOR PROTEIN"/>
    <property type="match status" value="1"/>
</dbReference>